<sequence length="68" mass="7671">MFALRKDEIQASKKPPWLGDFTFDESLGQLMVSRVLWRLDGEGIDEGRRSLSILIPYLSKGAILCSSK</sequence>
<gene>
    <name evidence="1" type="ORF">HPP92_013549</name>
</gene>
<accession>A0A835QZ96</accession>
<dbReference type="AlphaFoldDB" id="A0A835QZ96"/>
<comment type="caution">
    <text evidence="1">The sequence shown here is derived from an EMBL/GenBank/DDBJ whole genome shotgun (WGS) entry which is preliminary data.</text>
</comment>
<evidence type="ECO:0000313" key="1">
    <source>
        <dbReference type="EMBL" id="KAG0478830.1"/>
    </source>
</evidence>
<dbReference type="Proteomes" id="UP000639772">
    <property type="component" value="Chromosome 6"/>
</dbReference>
<evidence type="ECO:0000313" key="2">
    <source>
        <dbReference type="Proteomes" id="UP000639772"/>
    </source>
</evidence>
<organism evidence="1 2">
    <name type="scientific">Vanilla planifolia</name>
    <name type="common">Vanilla</name>
    <dbReference type="NCBI Taxonomy" id="51239"/>
    <lineage>
        <taxon>Eukaryota</taxon>
        <taxon>Viridiplantae</taxon>
        <taxon>Streptophyta</taxon>
        <taxon>Embryophyta</taxon>
        <taxon>Tracheophyta</taxon>
        <taxon>Spermatophyta</taxon>
        <taxon>Magnoliopsida</taxon>
        <taxon>Liliopsida</taxon>
        <taxon>Asparagales</taxon>
        <taxon>Orchidaceae</taxon>
        <taxon>Vanilloideae</taxon>
        <taxon>Vanilleae</taxon>
        <taxon>Vanilla</taxon>
    </lineage>
</organism>
<protein>
    <submittedName>
        <fullName evidence="1">Uncharacterized protein</fullName>
    </submittedName>
</protein>
<dbReference type="EMBL" id="JADCNM010000006">
    <property type="protein sequence ID" value="KAG0478830.1"/>
    <property type="molecule type" value="Genomic_DNA"/>
</dbReference>
<reference evidence="1 2" key="1">
    <citation type="journal article" date="2020" name="Nat. Food">
        <title>A phased Vanilla planifolia genome enables genetic improvement of flavour and production.</title>
        <authorList>
            <person name="Hasing T."/>
            <person name="Tang H."/>
            <person name="Brym M."/>
            <person name="Khazi F."/>
            <person name="Huang T."/>
            <person name="Chambers A.H."/>
        </authorList>
    </citation>
    <scope>NUCLEOTIDE SEQUENCE [LARGE SCALE GENOMIC DNA]</scope>
    <source>
        <tissue evidence="1">Leaf</tissue>
    </source>
</reference>
<proteinExistence type="predicted"/>
<name>A0A835QZ96_VANPL</name>